<dbReference type="Proteomes" id="UP000283509">
    <property type="component" value="Unassembled WGS sequence"/>
</dbReference>
<sequence>MAPSENSYYVRSCLLAAITIVSVESQVYQPFPVEWTIPGMENHLGLEAMMSLRFFTPPVLKYHPPPSGFLKPHEVAQGRRQLRGRLEMERPLPSISSLRDFSRGEHMAATRKTLTSEITPDIKE</sequence>
<evidence type="ECO:0000313" key="2">
    <source>
        <dbReference type="Proteomes" id="UP000283509"/>
    </source>
</evidence>
<dbReference type="OrthoDB" id="10416651at2759"/>
<proteinExistence type="predicted"/>
<organism evidence="1 2">
    <name type="scientific">Penaeus vannamei</name>
    <name type="common">Whiteleg shrimp</name>
    <name type="synonym">Litopenaeus vannamei</name>
    <dbReference type="NCBI Taxonomy" id="6689"/>
    <lineage>
        <taxon>Eukaryota</taxon>
        <taxon>Metazoa</taxon>
        <taxon>Ecdysozoa</taxon>
        <taxon>Arthropoda</taxon>
        <taxon>Crustacea</taxon>
        <taxon>Multicrustacea</taxon>
        <taxon>Malacostraca</taxon>
        <taxon>Eumalacostraca</taxon>
        <taxon>Eucarida</taxon>
        <taxon>Decapoda</taxon>
        <taxon>Dendrobranchiata</taxon>
        <taxon>Penaeoidea</taxon>
        <taxon>Penaeidae</taxon>
        <taxon>Penaeus</taxon>
    </lineage>
</organism>
<comment type="caution">
    <text evidence="1">The sequence shown here is derived from an EMBL/GenBank/DDBJ whole genome shotgun (WGS) entry which is preliminary data.</text>
</comment>
<dbReference type="AlphaFoldDB" id="A0A423TP92"/>
<dbReference type="EMBL" id="QCYY01001403">
    <property type="protein sequence ID" value="ROT78284.1"/>
    <property type="molecule type" value="Genomic_DNA"/>
</dbReference>
<accession>A0A423TP92</accession>
<name>A0A423TP92_PENVA</name>
<protein>
    <submittedName>
        <fullName evidence="1">Uncharacterized protein</fullName>
    </submittedName>
</protein>
<reference evidence="1 2" key="1">
    <citation type="submission" date="2018-04" db="EMBL/GenBank/DDBJ databases">
        <authorList>
            <person name="Zhang X."/>
            <person name="Yuan J."/>
            <person name="Li F."/>
            <person name="Xiang J."/>
        </authorList>
    </citation>
    <scope>NUCLEOTIDE SEQUENCE [LARGE SCALE GENOMIC DNA]</scope>
    <source>
        <tissue evidence="1">Muscle</tissue>
    </source>
</reference>
<keyword evidence="2" id="KW-1185">Reference proteome</keyword>
<evidence type="ECO:0000313" key="1">
    <source>
        <dbReference type="EMBL" id="ROT78284.1"/>
    </source>
</evidence>
<gene>
    <name evidence="1" type="ORF">C7M84_003014</name>
</gene>
<reference evidence="1 2" key="2">
    <citation type="submission" date="2019-01" db="EMBL/GenBank/DDBJ databases">
        <title>The decoding of complex shrimp genome reveals the adaptation for benthos swimmer, frequently molting mechanism and breeding impact on genome.</title>
        <authorList>
            <person name="Sun Y."/>
            <person name="Gao Y."/>
            <person name="Yu Y."/>
        </authorList>
    </citation>
    <scope>NUCLEOTIDE SEQUENCE [LARGE SCALE GENOMIC DNA]</scope>
    <source>
        <tissue evidence="1">Muscle</tissue>
    </source>
</reference>